<proteinExistence type="predicted"/>
<protein>
    <submittedName>
        <fullName evidence="2">Uncharacterized protein</fullName>
    </submittedName>
</protein>
<dbReference type="AlphaFoldDB" id="A0AAD7NRE0"/>
<reference evidence="2" key="1">
    <citation type="submission" date="2023-03" db="EMBL/GenBank/DDBJ databases">
        <title>Massive genome expansion in bonnet fungi (Mycena s.s.) driven by repeated elements and novel gene families across ecological guilds.</title>
        <authorList>
            <consortium name="Lawrence Berkeley National Laboratory"/>
            <person name="Harder C.B."/>
            <person name="Miyauchi S."/>
            <person name="Viragh M."/>
            <person name="Kuo A."/>
            <person name="Thoen E."/>
            <person name="Andreopoulos B."/>
            <person name="Lu D."/>
            <person name="Skrede I."/>
            <person name="Drula E."/>
            <person name="Henrissat B."/>
            <person name="Morin E."/>
            <person name="Kohler A."/>
            <person name="Barry K."/>
            <person name="LaButti K."/>
            <person name="Morin E."/>
            <person name="Salamov A."/>
            <person name="Lipzen A."/>
            <person name="Mereny Z."/>
            <person name="Hegedus B."/>
            <person name="Baldrian P."/>
            <person name="Stursova M."/>
            <person name="Weitz H."/>
            <person name="Taylor A."/>
            <person name="Grigoriev I.V."/>
            <person name="Nagy L.G."/>
            <person name="Martin F."/>
            <person name="Kauserud H."/>
        </authorList>
    </citation>
    <scope>NUCLEOTIDE SEQUENCE</scope>
    <source>
        <strain evidence="2">CBHHK182m</strain>
    </source>
</reference>
<evidence type="ECO:0000256" key="1">
    <source>
        <dbReference type="SAM" id="MobiDB-lite"/>
    </source>
</evidence>
<evidence type="ECO:0000313" key="3">
    <source>
        <dbReference type="Proteomes" id="UP001215598"/>
    </source>
</evidence>
<keyword evidence="3" id="KW-1185">Reference proteome</keyword>
<comment type="caution">
    <text evidence="2">The sequence shown here is derived from an EMBL/GenBank/DDBJ whole genome shotgun (WGS) entry which is preliminary data.</text>
</comment>
<feature type="region of interest" description="Disordered" evidence="1">
    <location>
        <begin position="148"/>
        <end position="206"/>
    </location>
</feature>
<gene>
    <name evidence="2" type="ORF">B0H16DRAFT_1513693</name>
</gene>
<name>A0AAD7NRE0_9AGAR</name>
<feature type="compositionally biased region" description="Low complexity" evidence="1">
    <location>
        <begin position="157"/>
        <end position="172"/>
    </location>
</feature>
<sequence length="248" mass="28350">MHAISHRGVELLIEDSSHRSFGLSDVVAEGNTITANAKMEEYKCYVARWGTTDDPMNVKCELSTIRDGRNTRAVLFYMQTKDKRTQGRTSRDRLEPPFSKCTMLRAKNEEYIRLEIRRFRGDIGSFESLVDLIDGPNDEPYIRLQITFKTHPKQSPKKSSSISSPKRSPIIRTGRKQVNFSLRRPEPRYDPESDSENDSNAKDDANDCLRQLQLALKSAEKEEKEVLDAVEAKLAATKKRTASLRQLL</sequence>
<dbReference type="EMBL" id="JARKIB010000015">
    <property type="protein sequence ID" value="KAJ7771484.1"/>
    <property type="molecule type" value="Genomic_DNA"/>
</dbReference>
<accession>A0AAD7NRE0</accession>
<evidence type="ECO:0000313" key="2">
    <source>
        <dbReference type="EMBL" id="KAJ7771484.1"/>
    </source>
</evidence>
<organism evidence="2 3">
    <name type="scientific">Mycena metata</name>
    <dbReference type="NCBI Taxonomy" id="1033252"/>
    <lineage>
        <taxon>Eukaryota</taxon>
        <taxon>Fungi</taxon>
        <taxon>Dikarya</taxon>
        <taxon>Basidiomycota</taxon>
        <taxon>Agaricomycotina</taxon>
        <taxon>Agaricomycetes</taxon>
        <taxon>Agaricomycetidae</taxon>
        <taxon>Agaricales</taxon>
        <taxon>Marasmiineae</taxon>
        <taxon>Mycenaceae</taxon>
        <taxon>Mycena</taxon>
    </lineage>
</organism>
<dbReference type="Proteomes" id="UP001215598">
    <property type="component" value="Unassembled WGS sequence"/>
</dbReference>